<protein>
    <submittedName>
        <fullName evidence="2">Uncharacterized protein</fullName>
    </submittedName>
</protein>
<evidence type="ECO:0000313" key="3">
    <source>
        <dbReference type="Proteomes" id="UP000245202"/>
    </source>
</evidence>
<keyword evidence="3" id="KW-1185">Reference proteome</keyword>
<evidence type="ECO:0000313" key="2">
    <source>
        <dbReference type="EMBL" id="GBG08714.1"/>
    </source>
</evidence>
<dbReference type="AlphaFoldDB" id="A0A2R5EZE5"/>
<comment type="caution">
    <text evidence="2">The sequence shown here is derived from an EMBL/GenBank/DDBJ whole genome shotgun (WGS) entry which is preliminary data.</text>
</comment>
<organism evidence="2 3">
    <name type="scientific">Paenibacillus agaridevorans</name>
    <dbReference type="NCBI Taxonomy" id="171404"/>
    <lineage>
        <taxon>Bacteria</taxon>
        <taxon>Bacillati</taxon>
        <taxon>Bacillota</taxon>
        <taxon>Bacilli</taxon>
        <taxon>Bacillales</taxon>
        <taxon>Paenibacillaceae</taxon>
        <taxon>Paenibacillus</taxon>
    </lineage>
</organism>
<feature type="region of interest" description="Disordered" evidence="1">
    <location>
        <begin position="35"/>
        <end position="56"/>
    </location>
</feature>
<dbReference type="EMBL" id="BDQX01000171">
    <property type="protein sequence ID" value="GBG08714.1"/>
    <property type="molecule type" value="Genomic_DNA"/>
</dbReference>
<accession>A0A2R5EZE5</accession>
<sequence length="56" mass="6392">MHQSRKEQGLERTSRGLLLPERREAFVMAELETDIANEDQQQGGRSPLVRRPGLGF</sequence>
<proteinExistence type="predicted"/>
<reference evidence="2 3" key="1">
    <citation type="submission" date="2017-08" db="EMBL/GenBank/DDBJ databases">
        <title>Substantial Increase in Enzyme Production by Combined Drug-Resistance Mutations in Paenibacillus agaridevorans.</title>
        <authorList>
            <person name="Tanaka Y."/>
            <person name="Funane K."/>
            <person name="Hosaka T."/>
            <person name="Shiwa Y."/>
            <person name="Fujita N."/>
            <person name="Miyazaki T."/>
            <person name="Yoshikawa H."/>
            <person name="Murakami K."/>
            <person name="Kasahara K."/>
            <person name="Inaoka T."/>
            <person name="Hiraga Y."/>
            <person name="Ochi K."/>
        </authorList>
    </citation>
    <scope>NUCLEOTIDE SEQUENCE [LARGE SCALE GENOMIC DNA]</scope>
    <source>
        <strain evidence="2 3">T-3040</strain>
    </source>
</reference>
<evidence type="ECO:0000256" key="1">
    <source>
        <dbReference type="SAM" id="MobiDB-lite"/>
    </source>
</evidence>
<name>A0A2R5EZE5_9BACL</name>
<gene>
    <name evidence="2" type="ORF">PAT3040_03308</name>
</gene>
<dbReference type="Proteomes" id="UP000245202">
    <property type="component" value="Unassembled WGS sequence"/>
</dbReference>
<dbReference type="RefSeq" id="WP_181376662.1">
    <property type="nucleotide sequence ID" value="NZ_BDQX01000171.1"/>
</dbReference>